<dbReference type="NCBIfam" id="TIGR01760">
    <property type="entry name" value="tape_meas_TP901"/>
    <property type="match status" value="1"/>
</dbReference>
<evidence type="ECO:0000256" key="2">
    <source>
        <dbReference type="SAM" id="MobiDB-lite"/>
    </source>
</evidence>
<dbReference type="Proteomes" id="UP000305267">
    <property type="component" value="Unassembled WGS sequence"/>
</dbReference>
<dbReference type="Pfam" id="PF10145">
    <property type="entry name" value="PhageMin_Tail"/>
    <property type="match status" value="1"/>
</dbReference>
<dbReference type="EMBL" id="VDDA01000002">
    <property type="protein sequence ID" value="TNC14923.1"/>
    <property type="molecule type" value="Genomic_DNA"/>
</dbReference>
<feature type="compositionally biased region" description="Polar residues" evidence="2">
    <location>
        <begin position="616"/>
        <end position="628"/>
    </location>
</feature>
<dbReference type="PANTHER" id="PTHR37813:SF1">
    <property type="entry name" value="FELS-2 PROPHAGE PROTEIN"/>
    <property type="match status" value="1"/>
</dbReference>
<protein>
    <submittedName>
        <fullName evidence="4">Phage tail tape measure protein</fullName>
    </submittedName>
</protein>
<dbReference type="InterPro" id="IPR010090">
    <property type="entry name" value="Phage_tape_meas"/>
</dbReference>
<evidence type="ECO:0000256" key="1">
    <source>
        <dbReference type="ARBA" id="ARBA00022612"/>
    </source>
</evidence>
<evidence type="ECO:0000313" key="5">
    <source>
        <dbReference type="Proteomes" id="UP000305267"/>
    </source>
</evidence>
<dbReference type="OrthoDB" id="8019720at2"/>
<sequence length="628" mass="66276">MIVDELIARLGFKSSGQSEARKFIRQLEQIKKAAKDAGKGMNLNFSGKSTGLDRMAADAQRATVALQRLRREAMRPLRVNGFGGGLAVGPGGYLPLSRRGLGRGRAGHGSAAGKIGAGEVAQREFLSGAGAGYVASRGTGAAGALLGGLAAASATKSSMSFERGMIDVQKATDATPQQYKDYEEFILKLARKTGKSKEELASLLASGGFAGRPQGELRDFTEYGAKAAVAWRTTPDETGQGLAEIGNIFGVNQKRIEEIGDAINTAADKSASKEADLLEYIRRVGASGKLSGISAEELLAFGAAMKEVGVRTDVAATGMEAFMNVMKLGEEFSKNAGDGLKELGYDSTKMRKAFNKAPVEEMMKMLDKLNKVADPLKRSEIMVNLFGKEYQDDIAKLMNAVPRLKELLELLRDPKKSQGSVREQFDKQLEFDVSKIDQAKQSTDVLQTRVGNYIKRGLGVISEVFNGAIDGLEGEAISPQQREGMTKKLNAWLGVSPLRTSPGITADEFSQRFGSGATARGTFGSLTDRMKWGAAAGKMPGAPSFGSLSDRLNWAKTGTQQATGVTNTINNTNTGNDQRTQSVTVNQTVNGVPGVASAAAEGAKSGLASMGASVAKANSTPTAGSTAP</sequence>
<dbReference type="AlphaFoldDB" id="A0A5C4LLJ5"/>
<evidence type="ECO:0000259" key="3">
    <source>
        <dbReference type="Pfam" id="PF10145"/>
    </source>
</evidence>
<comment type="caution">
    <text evidence="4">The sequence shown here is derived from an EMBL/GenBank/DDBJ whole genome shotgun (WGS) entry which is preliminary data.</text>
</comment>
<organism evidence="4 5">
    <name type="scientific">Methylobacterium terricola</name>
    <dbReference type="NCBI Taxonomy" id="2583531"/>
    <lineage>
        <taxon>Bacteria</taxon>
        <taxon>Pseudomonadati</taxon>
        <taxon>Pseudomonadota</taxon>
        <taxon>Alphaproteobacteria</taxon>
        <taxon>Hyphomicrobiales</taxon>
        <taxon>Methylobacteriaceae</taxon>
        <taxon>Methylobacterium</taxon>
    </lineage>
</organism>
<gene>
    <name evidence="4" type="ORF">FF100_04935</name>
</gene>
<keyword evidence="5" id="KW-1185">Reference proteome</keyword>
<accession>A0A5C4LLJ5</accession>
<feature type="domain" description="Phage tail tape measure protein" evidence="3">
    <location>
        <begin position="186"/>
        <end position="387"/>
    </location>
</feature>
<proteinExistence type="predicted"/>
<keyword evidence="1" id="KW-1188">Viral release from host cell</keyword>
<feature type="region of interest" description="Disordered" evidence="2">
    <location>
        <begin position="606"/>
        <end position="628"/>
    </location>
</feature>
<name>A0A5C4LLJ5_9HYPH</name>
<dbReference type="RefSeq" id="WP_139034464.1">
    <property type="nucleotide sequence ID" value="NZ_VDDA01000002.1"/>
</dbReference>
<evidence type="ECO:0000313" key="4">
    <source>
        <dbReference type="EMBL" id="TNC14923.1"/>
    </source>
</evidence>
<reference evidence="4 5" key="1">
    <citation type="submission" date="2019-06" db="EMBL/GenBank/DDBJ databases">
        <title>Genome of Methylobacterium sp. 17Sr1-39.</title>
        <authorList>
            <person name="Seo T."/>
        </authorList>
    </citation>
    <scope>NUCLEOTIDE SEQUENCE [LARGE SCALE GENOMIC DNA]</scope>
    <source>
        <strain evidence="4 5">17Sr1-39</strain>
    </source>
</reference>
<dbReference type="PANTHER" id="PTHR37813">
    <property type="entry name" value="FELS-2 PROPHAGE PROTEIN"/>
    <property type="match status" value="1"/>
</dbReference>